<keyword evidence="3" id="KW-1185">Reference proteome</keyword>
<accession>A0A2B4RPA1</accession>
<sequence length="698" mass="79344">MRRRRAGWDDPLPDSLLQKWQRWRDSLAELERVTVPRCYHPADFGRVAQAELHAFSDASKDAIGACVYLRLVNDGGEVATSLVFGQSKVAPLQTTSIPRLELCGAVLATQAVARILKEIDIQIDNIKFYTDSKATLGYIQNESRRFYVYVANRVEIIRRVSSPDQWRYIETSDNPADLATRCLNASSLADSAWLKGPRFLRNPDAVQPQRENIQLAEDDPEVRREVIAHASCIYKCRGLGAERFSRFSNLHSLKRAIARLIVKVKEFRRQKNEQRPPKARQTFRSPTANELNQAMDAIIRAAQKEAFGAELTNKDLTEQKEGERYQNTDRQIMSGKIRQAGYWLIGGHRMVAKELASCVPCKKLRGPHVIQKMADLPQDRTEVGPPFTNVDFDVFGPWTVSTRKTRGGAAQSKRLGLLFTCLNSRAIHIEVLESMDASSFICALRRFFAICGPAAVLRCNRGTNFVGGHTELAETLKEMDETKIERFVTQHDCEWKFNPPHASHFGGVWERQIGTIRRVLDAMLADLGPRQLTHEILNTFMAEVTAIVDARPIAALPSDINDPQPLSPAMLLTMKTRPPGPPPGNFLPPDLYANRRWSRVQCLADQFWLRWHREYLQNLQPRRKWYDARRDLAPGDVVLMKEDSQNRSDWPMGRVTEAIRSADGKVRKVSLRIVREGRGKVFLRPIKELILLVPVEAQ</sequence>
<dbReference type="EMBL" id="LSMT01000381">
    <property type="protein sequence ID" value="PFX19006.1"/>
    <property type="molecule type" value="Genomic_DNA"/>
</dbReference>
<dbReference type="PANTHER" id="PTHR47331:SF6">
    <property type="entry name" value="DOUBLECORTIN DOMAIN-CONTAINING PROTEIN"/>
    <property type="match status" value="1"/>
</dbReference>
<dbReference type="Gene3D" id="3.30.420.10">
    <property type="entry name" value="Ribonuclease H-like superfamily/Ribonuclease H"/>
    <property type="match status" value="1"/>
</dbReference>
<dbReference type="STRING" id="50429.A0A2B4RPA1"/>
<dbReference type="Proteomes" id="UP000225706">
    <property type="component" value="Unassembled WGS sequence"/>
</dbReference>
<dbReference type="InterPro" id="IPR036397">
    <property type="entry name" value="RNaseH_sf"/>
</dbReference>
<reference evidence="3" key="1">
    <citation type="journal article" date="2017" name="bioRxiv">
        <title>Comparative analysis of the genomes of Stylophora pistillata and Acropora digitifera provides evidence for extensive differences between species of corals.</title>
        <authorList>
            <person name="Voolstra C.R."/>
            <person name="Li Y."/>
            <person name="Liew Y.J."/>
            <person name="Baumgarten S."/>
            <person name="Zoccola D."/>
            <person name="Flot J.-F."/>
            <person name="Tambutte S."/>
            <person name="Allemand D."/>
            <person name="Aranda M."/>
        </authorList>
    </citation>
    <scope>NUCLEOTIDE SEQUENCE [LARGE SCALE GENOMIC DNA]</scope>
</reference>
<dbReference type="PANTHER" id="PTHR47331">
    <property type="entry name" value="PHD-TYPE DOMAIN-CONTAINING PROTEIN"/>
    <property type="match status" value="1"/>
</dbReference>
<dbReference type="Pfam" id="PF18701">
    <property type="entry name" value="DUF5641"/>
    <property type="match status" value="1"/>
</dbReference>
<comment type="caution">
    <text evidence="2">The sequence shown here is derived from an EMBL/GenBank/DDBJ whole genome shotgun (WGS) entry which is preliminary data.</text>
</comment>
<organism evidence="2 3">
    <name type="scientific">Stylophora pistillata</name>
    <name type="common">Smooth cauliflower coral</name>
    <dbReference type="NCBI Taxonomy" id="50429"/>
    <lineage>
        <taxon>Eukaryota</taxon>
        <taxon>Metazoa</taxon>
        <taxon>Cnidaria</taxon>
        <taxon>Anthozoa</taxon>
        <taxon>Hexacorallia</taxon>
        <taxon>Scleractinia</taxon>
        <taxon>Astrocoeniina</taxon>
        <taxon>Pocilloporidae</taxon>
        <taxon>Stylophora</taxon>
    </lineage>
</organism>
<dbReference type="InterPro" id="IPR040676">
    <property type="entry name" value="DUF5641"/>
</dbReference>
<gene>
    <name evidence="2" type="ORF">AWC38_SpisGene16590</name>
</gene>
<feature type="domain" description="DUF5641" evidence="1">
    <location>
        <begin position="595"/>
        <end position="692"/>
    </location>
</feature>
<proteinExistence type="predicted"/>
<dbReference type="AlphaFoldDB" id="A0A2B4RPA1"/>
<evidence type="ECO:0000313" key="2">
    <source>
        <dbReference type="EMBL" id="PFX19006.1"/>
    </source>
</evidence>
<dbReference type="InterPro" id="IPR008042">
    <property type="entry name" value="Retrotrans_Pao"/>
</dbReference>
<dbReference type="GO" id="GO:0003676">
    <property type="term" value="F:nucleic acid binding"/>
    <property type="evidence" value="ECO:0007669"/>
    <property type="project" value="InterPro"/>
</dbReference>
<dbReference type="Pfam" id="PF05380">
    <property type="entry name" value="Peptidase_A17"/>
    <property type="match status" value="1"/>
</dbReference>
<evidence type="ECO:0000259" key="1">
    <source>
        <dbReference type="Pfam" id="PF18701"/>
    </source>
</evidence>
<dbReference type="OrthoDB" id="10068969at2759"/>
<dbReference type="SUPFAM" id="SSF53098">
    <property type="entry name" value="Ribonuclease H-like"/>
    <property type="match status" value="1"/>
</dbReference>
<dbReference type="InterPro" id="IPR012337">
    <property type="entry name" value="RNaseH-like_sf"/>
</dbReference>
<protein>
    <recommendedName>
        <fullName evidence="1">DUF5641 domain-containing protein</fullName>
    </recommendedName>
</protein>
<name>A0A2B4RPA1_STYPI</name>
<evidence type="ECO:0000313" key="3">
    <source>
        <dbReference type="Proteomes" id="UP000225706"/>
    </source>
</evidence>